<dbReference type="Proteomes" id="UP001156660">
    <property type="component" value="Unassembled WGS sequence"/>
</dbReference>
<gene>
    <name evidence="1" type="ORF">GCM10007855_13400</name>
</gene>
<dbReference type="EMBL" id="BSOU01000003">
    <property type="protein sequence ID" value="GLR74466.1"/>
    <property type="molecule type" value="Genomic_DNA"/>
</dbReference>
<proteinExistence type="predicted"/>
<organism evidence="1 2">
    <name type="scientific">Aliivibrio sifiae</name>
    <dbReference type="NCBI Taxonomy" id="566293"/>
    <lineage>
        <taxon>Bacteria</taxon>
        <taxon>Pseudomonadati</taxon>
        <taxon>Pseudomonadota</taxon>
        <taxon>Gammaproteobacteria</taxon>
        <taxon>Vibrionales</taxon>
        <taxon>Vibrionaceae</taxon>
        <taxon>Aliivibrio</taxon>
    </lineage>
</organism>
<reference evidence="2" key="1">
    <citation type="journal article" date="2019" name="Int. J. Syst. Evol. Microbiol.">
        <title>The Global Catalogue of Microorganisms (GCM) 10K type strain sequencing project: providing services to taxonomists for standard genome sequencing and annotation.</title>
        <authorList>
            <consortium name="The Broad Institute Genomics Platform"/>
            <consortium name="The Broad Institute Genome Sequencing Center for Infectious Disease"/>
            <person name="Wu L."/>
            <person name="Ma J."/>
        </authorList>
    </citation>
    <scope>NUCLEOTIDE SEQUENCE [LARGE SCALE GENOMIC DNA]</scope>
    <source>
        <strain evidence="2">NBRC 105001</strain>
    </source>
</reference>
<sequence>MSSNPKLINIGVSDNGIGDFDEGGTLSLTIGEACIGSELKTNTQLSIEILIIVDFVTLQIPF</sequence>
<evidence type="ECO:0000313" key="2">
    <source>
        <dbReference type="Proteomes" id="UP001156660"/>
    </source>
</evidence>
<keyword evidence="2" id="KW-1185">Reference proteome</keyword>
<evidence type="ECO:0000313" key="1">
    <source>
        <dbReference type="EMBL" id="GLR74466.1"/>
    </source>
</evidence>
<accession>A0ABQ6ADX6</accession>
<comment type="caution">
    <text evidence="1">The sequence shown here is derived from an EMBL/GenBank/DDBJ whole genome shotgun (WGS) entry which is preliminary data.</text>
</comment>
<name>A0ABQ6ADX6_9GAMM</name>
<protein>
    <submittedName>
        <fullName evidence="1">Uncharacterized protein</fullName>
    </submittedName>
</protein>